<accession>A0A7Y2M175</accession>
<dbReference type="SMART" id="SM01120">
    <property type="entry name" value="Dak2"/>
    <property type="match status" value="1"/>
</dbReference>
<name>A0A7Y2M175_9MICO</name>
<feature type="domain" description="DhaL" evidence="3">
    <location>
        <begin position="1"/>
        <end position="131"/>
    </location>
</feature>
<evidence type="ECO:0000256" key="1">
    <source>
        <dbReference type="ARBA" id="ARBA00022679"/>
    </source>
</evidence>
<dbReference type="EMBL" id="JABEMB010000018">
    <property type="protein sequence ID" value="NNH04606.1"/>
    <property type="molecule type" value="Genomic_DNA"/>
</dbReference>
<protein>
    <submittedName>
        <fullName evidence="4">DAK2 domain-containing protein</fullName>
    </submittedName>
</protein>
<evidence type="ECO:0000259" key="3">
    <source>
        <dbReference type="PROSITE" id="PS51480"/>
    </source>
</evidence>
<dbReference type="InterPro" id="IPR004007">
    <property type="entry name" value="DhaL_dom"/>
</dbReference>
<keyword evidence="1" id="KW-0808">Transferase</keyword>
<comment type="caution">
    <text evidence="4">The sequence shown here is derived from an EMBL/GenBank/DDBJ whole genome shotgun (WGS) entry which is preliminary data.</text>
</comment>
<reference evidence="4 5" key="1">
    <citation type="submission" date="2020-05" db="EMBL/GenBank/DDBJ databases">
        <title>MicrobeNet Type strains.</title>
        <authorList>
            <person name="Nicholson A.C."/>
        </authorList>
    </citation>
    <scope>NUCLEOTIDE SEQUENCE [LARGE SCALE GENOMIC DNA]</scope>
    <source>
        <strain evidence="4 5">JCM 14282</strain>
    </source>
</reference>
<sequence length="140" mass="14027">SGGTSGALWGTGLAEAAAVVGDVDEPTTATVVAAAEAFARGIRERGGARPGEKTMLDAIVPFVDELRSAAVPGRSSLGAWRRAAETADRAAAATAGIVSSRGRSRIHGERSLGTPDAGATSFALVVSRIGNSDHLGEEGT</sequence>
<dbReference type="InterPro" id="IPR036117">
    <property type="entry name" value="DhaL_dom_sf"/>
</dbReference>
<evidence type="ECO:0000256" key="2">
    <source>
        <dbReference type="ARBA" id="ARBA00022777"/>
    </source>
</evidence>
<keyword evidence="2" id="KW-0418">Kinase</keyword>
<evidence type="ECO:0000313" key="5">
    <source>
        <dbReference type="Proteomes" id="UP000543598"/>
    </source>
</evidence>
<gene>
    <name evidence="4" type="ORF">HLA99_12200</name>
</gene>
<dbReference type="AlphaFoldDB" id="A0A7Y2M175"/>
<proteinExistence type="predicted"/>
<dbReference type="GO" id="GO:0019563">
    <property type="term" value="P:glycerol catabolic process"/>
    <property type="evidence" value="ECO:0007669"/>
    <property type="project" value="TreeGrafter"/>
</dbReference>
<keyword evidence="5" id="KW-1185">Reference proteome</keyword>
<dbReference type="Proteomes" id="UP000543598">
    <property type="component" value="Unassembled WGS sequence"/>
</dbReference>
<evidence type="ECO:0000313" key="4">
    <source>
        <dbReference type="EMBL" id="NNH04606.1"/>
    </source>
</evidence>
<dbReference type="Pfam" id="PF02734">
    <property type="entry name" value="Dak2"/>
    <property type="match status" value="1"/>
</dbReference>
<organism evidence="4 5">
    <name type="scientific">Microbacterium ulmi</name>
    <dbReference type="NCBI Taxonomy" id="179095"/>
    <lineage>
        <taxon>Bacteria</taxon>
        <taxon>Bacillati</taxon>
        <taxon>Actinomycetota</taxon>
        <taxon>Actinomycetes</taxon>
        <taxon>Micrococcales</taxon>
        <taxon>Microbacteriaceae</taxon>
        <taxon>Microbacterium</taxon>
    </lineage>
</organism>
<feature type="non-terminal residue" evidence="4">
    <location>
        <position position="1"/>
    </location>
</feature>
<dbReference type="InterPro" id="IPR050861">
    <property type="entry name" value="Dihydroxyacetone_Kinase"/>
</dbReference>
<dbReference type="SUPFAM" id="SSF101473">
    <property type="entry name" value="DhaL-like"/>
    <property type="match status" value="1"/>
</dbReference>
<dbReference type="PROSITE" id="PS51480">
    <property type="entry name" value="DHAL"/>
    <property type="match status" value="1"/>
</dbReference>
<dbReference type="GO" id="GO:0005829">
    <property type="term" value="C:cytosol"/>
    <property type="evidence" value="ECO:0007669"/>
    <property type="project" value="TreeGrafter"/>
</dbReference>
<dbReference type="GO" id="GO:0004371">
    <property type="term" value="F:glycerone kinase activity"/>
    <property type="evidence" value="ECO:0007669"/>
    <property type="project" value="InterPro"/>
</dbReference>
<dbReference type="RefSeq" id="WP_170283252.1">
    <property type="nucleotide sequence ID" value="NZ_JABEMB010000018.1"/>
</dbReference>
<dbReference type="PANTHER" id="PTHR28629">
    <property type="entry name" value="TRIOKINASE/FMN CYCLASE"/>
    <property type="match status" value="1"/>
</dbReference>
<dbReference type="PANTHER" id="PTHR28629:SF4">
    <property type="entry name" value="TRIOKINASE_FMN CYCLASE"/>
    <property type="match status" value="1"/>
</dbReference>
<dbReference type="Gene3D" id="1.25.40.340">
    <property type="match status" value="1"/>
</dbReference>